<dbReference type="Pfam" id="PF00254">
    <property type="entry name" value="FKBP_C"/>
    <property type="match status" value="1"/>
</dbReference>
<comment type="function">
    <text evidence="11">Involved in protein export. Acts as a chaperone by maintaining the newly synthesized protein in an open conformation. Functions as a peptidyl-prolyl cis-trans isomerase.</text>
</comment>
<dbReference type="AlphaFoldDB" id="A0A5C8P1P8"/>
<dbReference type="PANTHER" id="PTHR30560">
    <property type="entry name" value="TRIGGER FACTOR CHAPERONE AND PEPTIDYL-PROLYL CIS/TRANS ISOMERASE"/>
    <property type="match status" value="1"/>
</dbReference>
<evidence type="ECO:0000256" key="12">
    <source>
        <dbReference type="PROSITE-ProRule" id="PRU00277"/>
    </source>
</evidence>
<evidence type="ECO:0000256" key="10">
    <source>
        <dbReference type="ARBA" id="ARBA00029986"/>
    </source>
</evidence>
<protein>
    <recommendedName>
        <fullName evidence="4 11">Trigger factor</fullName>
        <shortName evidence="11">TF</shortName>
        <ecNumber evidence="3 11">5.2.1.8</ecNumber>
    </recommendedName>
    <alternativeName>
        <fullName evidence="10 11">PPIase</fullName>
    </alternativeName>
</protein>
<evidence type="ECO:0000256" key="8">
    <source>
        <dbReference type="ARBA" id="ARBA00023235"/>
    </source>
</evidence>
<evidence type="ECO:0000256" key="9">
    <source>
        <dbReference type="ARBA" id="ARBA00023306"/>
    </source>
</evidence>
<evidence type="ECO:0000256" key="13">
    <source>
        <dbReference type="RuleBase" id="RU003914"/>
    </source>
</evidence>
<evidence type="ECO:0000256" key="7">
    <source>
        <dbReference type="ARBA" id="ARBA00023186"/>
    </source>
</evidence>
<proteinExistence type="inferred from homology"/>
<dbReference type="InterPro" id="IPR036611">
    <property type="entry name" value="Trigger_fac_ribosome-bd_sf"/>
</dbReference>
<keyword evidence="6 11" id="KW-0697">Rotamase</keyword>
<dbReference type="Gene3D" id="3.10.50.40">
    <property type="match status" value="1"/>
</dbReference>
<dbReference type="HAMAP" id="MF_00303">
    <property type="entry name" value="Trigger_factor_Tig"/>
    <property type="match status" value="1"/>
</dbReference>
<dbReference type="SUPFAM" id="SSF102735">
    <property type="entry name" value="Trigger factor ribosome-binding domain"/>
    <property type="match status" value="1"/>
</dbReference>
<dbReference type="Gene3D" id="1.10.3120.10">
    <property type="entry name" value="Trigger factor, C-terminal domain"/>
    <property type="match status" value="1"/>
</dbReference>
<dbReference type="Gene3D" id="3.30.70.1050">
    <property type="entry name" value="Trigger factor ribosome-binding domain"/>
    <property type="match status" value="1"/>
</dbReference>
<comment type="similarity">
    <text evidence="2 11 13">Belongs to the FKBP-type PPIase family. Tig subfamily.</text>
</comment>
<dbReference type="SUPFAM" id="SSF54534">
    <property type="entry name" value="FKBP-like"/>
    <property type="match status" value="1"/>
</dbReference>
<dbReference type="GO" id="GO:0015031">
    <property type="term" value="P:protein transport"/>
    <property type="evidence" value="ECO:0007669"/>
    <property type="project" value="UniProtKB-UniRule"/>
</dbReference>
<dbReference type="GO" id="GO:0044183">
    <property type="term" value="F:protein folding chaperone"/>
    <property type="evidence" value="ECO:0007669"/>
    <property type="project" value="TreeGrafter"/>
</dbReference>
<keyword evidence="16" id="KW-1185">Reference proteome</keyword>
<comment type="catalytic activity">
    <reaction evidence="1 11 12">
        <text>[protein]-peptidylproline (omega=180) = [protein]-peptidylproline (omega=0)</text>
        <dbReference type="Rhea" id="RHEA:16237"/>
        <dbReference type="Rhea" id="RHEA-COMP:10747"/>
        <dbReference type="Rhea" id="RHEA-COMP:10748"/>
        <dbReference type="ChEBI" id="CHEBI:83833"/>
        <dbReference type="ChEBI" id="CHEBI:83834"/>
        <dbReference type="EC" id="5.2.1.8"/>
    </reaction>
</comment>
<dbReference type="SUPFAM" id="SSF109998">
    <property type="entry name" value="Triger factor/SurA peptide-binding domain-like"/>
    <property type="match status" value="1"/>
</dbReference>
<dbReference type="PROSITE" id="PS50059">
    <property type="entry name" value="FKBP_PPIASE"/>
    <property type="match status" value="1"/>
</dbReference>
<dbReference type="InterPro" id="IPR001179">
    <property type="entry name" value="PPIase_FKBP_dom"/>
</dbReference>
<dbReference type="EC" id="5.2.1.8" evidence="3 11"/>
<accession>A0A5C8P1P8</accession>
<keyword evidence="5 11" id="KW-0132">Cell division</keyword>
<comment type="domain">
    <text evidence="11">Consists of 3 domains; the N-terminus binds the ribosome, the middle domain has PPIase activity, while the C-terminus has intrinsic chaperone activity on its own.</text>
</comment>
<reference evidence="15 16" key="1">
    <citation type="submission" date="2019-06" db="EMBL/GenBank/DDBJ databases">
        <title>Quisquiliibacterium sp. nov., isolated from a maize field.</title>
        <authorList>
            <person name="Lin S.-Y."/>
            <person name="Tsai C.-F."/>
            <person name="Young C.-C."/>
        </authorList>
    </citation>
    <scope>NUCLEOTIDE SEQUENCE [LARGE SCALE GENOMIC DNA]</scope>
    <source>
        <strain evidence="15 16">CC-CFT501</strain>
    </source>
</reference>
<dbReference type="InterPro" id="IPR008881">
    <property type="entry name" value="Trigger_fac_ribosome-bd_bac"/>
</dbReference>
<feature type="domain" description="PPIase FKBP-type" evidence="14">
    <location>
        <begin position="161"/>
        <end position="246"/>
    </location>
</feature>
<keyword evidence="9 11" id="KW-0131">Cell cycle</keyword>
<comment type="caution">
    <text evidence="15">The sequence shown here is derived from an EMBL/GenBank/DDBJ whole genome shotgun (WGS) entry which is preliminary data.</text>
</comment>
<keyword evidence="8 11" id="KW-0413">Isomerase</keyword>
<dbReference type="InterPro" id="IPR037041">
    <property type="entry name" value="Trigger_fac_C_sf"/>
</dbReference>
<dbReference type="InterPro" id="IPR005215">
    <property type="entry name" value="Trig_fac"/>
</dbReference>
<comment type="subcellular location">
    <subcellularLocation>
        <location evidence="11">Cytoplasm</location>
    </subcellularLocation>
    <text evidence="11">About half TF is bound to the ribosome near the polypeptide exit tunnel while the other half is free in the cytoplasm.</text>
</comment>
<sequence length="436" mass="48187">MATQIESTGQLERKLQMDVPLADVNREVGERLRKLARTLKMPGFRPGKVPMKMVEQSYGPQVHAEVLGDAVSKAFGAAVEEHGLRVAGQPRIEGREGAGEDVLGFTAHFEVYPEVQIGDAATLEIERVRCAIGDAEIDKTIDILRKQRVTWEPAERAAQDGDRVTIDFVGKLDDVAFEGGTASDFPFVLGEGRMLADFETGVRGMIPGASKTFPVAFPEDYGSKDLAGKTAQFEVTLKQVEAPKLPEVNTEFATQLGVPGGDLEKMRTDIRANLEREVGQRVSARTKANVMEALPKLARFELPTALVQAESAQLLERARADLQSRGMDLKQLPDIPADTFKEQAERRVRLGLLVAEIVRENGLVAKPDQIRKQIEEFAQAYENPAEVVRYYFSDRERLAEVEALVVEQNVVDWALGKAKVTDKDIAFDELMAQQQG</sequence>
<dbReference type="GO" id="GO:0051301">
    <property type="term" value="P:cell division"/>
    <property type="evidence" value="ECO:0007669"/>
    <property type="project" value="UniProtKB-KW"/>
</dbReference>
<evidence type="ECO:0000256" key="11">
    <source>
        <dbReference type="HAMAP-Rule" id="MF_00303"/>
    </source>
</evidence>
<dbReference type="RefSeq" id="WP_147703435.1">
    <property type="nucleotide sequence ID" value="NZ_VDUY01000002.1"/>
</dbReference>
<dbReference type="Pfam" id="PF05698">
    <property type="entry name" value="Trigger_C"/>
    <property type="match status" value="1"/>
</dbReference>
<dbReference type="OrthoDB" id="9767721at2"/>
<dbReference type="PIRSF" id="PIRSF003095">
    <property type="entry name" value="Trigger_factor"/>
    <property type="match status" value="1"/>
</dbReference>
<keyword evidence="7 11" id="KW-0143">Chaperone</keyword>
<dbReference type="InterPro" id="IPR008880">
    <property type="entry name" value="Trigger_fac_C"/>
</dbReference>
<dbReference type="Proteomes" id="UP000321548">
    <property type="component" value="Unassembled WGS sequence"/>
</dbReference>
<name>A0A5C8P1P8_9BURK</name>
<organism evidence="15 16">
    <name type="scientific">Zeimonas arvi</name>
    <dbReference type="NCBI Taxonomy" id="2498847"/>
    <lineage>
        <taxon>Bacteria</taxon>
        <taxon>Pseudomonadati</taxon>
        <taxon>Pseudomonadota</taxon>
        <taxon>Betaproteobacteria</taxon>
        <taxon>Burkholderiales</taxon>
        <taxon>Burkholderiaceae</taxon>
        <taxon>Zeimonas</taxon>
    </lineage>
</organism>
<dbReference type="InterPro" id="IPR027304">
    <property type="entry name" value="Trigger_fact/SurA_dom_sf"/>
</dbReference>
<dbReference type="FunFam" id="3.10.50.40:FF:000001">
    <property type="entry name" value="Trigger factor"/>
    <property type="match status" value="1"/>
</dbReference>
<evidence type="ECO:0000256" key="3">
    <source>
        <dbReference type="ARBA" id="ARBA00013194"/>
    </source>
</evidence>
<dbReference type="GO" id="GO:0043022">
    <property type="term" value="F:ribosome binding"/>
    <property type="evidence" value="ECO:0007669"/>
    <property type="project" value="TreeGrafter"/>
</dbReference>
<dbReference type="GO" id="GO:0051083">
    <property type="term" value="P:'de novo' cotranslational protein folding"/>
    <property type="evidence" value="ECO:0007669"/>
    <property type="project" value="TreeGrafter"/>
</dbReference>
<evidence type="ECO:0000256" key="6">
    <source>
        <dbReference type="ARBA" id="ARBA00023110"/>
    </source>
</evidence>
<dbReference type="PANTHER" id="PTHR30560:SF3">
    <property type="entry name" value="TRIGGER FACTOR-LIKE PROTEIN TIG, CHLOROPLASTIC"/>
    <property type="match status" value="1"/>
</dbReference>
<dbReference type="NCBIfam" id="TIGR00115">
    <property type="entry name" value="tig"/>
    <property type="match status" value="1"/>
</dbReference>
<dbReference type="Pfam" id="PF05697">
    <property type="entry name" value="Trigger_N"/>
    <property type="match status" value="1"/>
</dbReference>
<dbReference type="InterPro" id="IPR046357">
    <property type="entry name" value="PPIase_dom_sf"/>
</dbReference>
<evidence type="ECO:0000256" key="2">
    <source>
        <dbReference type="ARBA" id="ARBA00005464"/>
    </source>
</evidence>
<evidence type="ECO:0000256" key="4">
    <source>
        <dbReference type="ARBA" id="ARBA00016902"/>
    </source>
</evidence>
<gene>
    <name evidence="11" type="primary">tig</name>
    <name evidence="15" type="ORF">FHP08_06125</name>
</gene>
<dbReference type="GO" id="GO:0003755">
    <property type="term" value="F:peptidyl-prolyl cis-trans isomerase activity"/>
    <property type="evidence" value="ECO:0007669"/>
    <property type="project" value="UniProtKB-UniRule"/>
</dbReference>
<evidence type="ECO:0000256" key="1">
    <source>
        <dbReference type="ARBA" id="ARBA00000971"/>
    </source>
</evidence>
<evidence type="ECO:0000313" key="16">
    <source>
        <dbReference type="Proteomes" id="UP000321548"/>
    </source>
</evidence>
<dbReference type="EMBL" id="VDUY01000002">
    <property type="protein sequence ID" value="TXL67186.1"/>
    <property type="molecule type" value="Genomic_DNA"/>
</dbReference>
<keyword evidence="11" id="KW-0963">Cytoplasm</keyword>
<evidence type="ECO:0000259" key="14">
    <source>
        <dbReference type="PROSITE" id="PS50059"/>
    </source>
</evidence>
<dbReference type="GO" id="GO:0043335">
    <property type="term" value="P:protein unfolding"/>
    <property type="evidence" value="ECO:0007669"/>
    <property type="project" value="TreeGrafter"/>
</dbReference>
<dbReference type="GO" id="GO:0005737">
    <property type="term" value="C:cytoplasm"/>
    <property type="evidence" value="ECO:0007669"/>
    <property type="project" value="UniProtKB-SubCell"/>
</dbReference>
<evidence type="ECO:0000256" key="5">
    <source>
        <dbReference type="ARBA" id="ARBA00022618"/>
    </source>
</evidence>
<evidence type="ECO:0000313" key="15">
    <source>
        <dbReference type="EMBL" id="TXL67186.1"/>
    </source>
</evidence>